<accession>A0ABD6B5Z8</accession>
<dbReference type="FunFam" id="3.40.50.720:FF:000702">
    <property type="entry name" value="NADH dehydrogenase (Ubiquinone)"/>
    <property type="match status" value="1"/>
</dbReference>
<dbReference type="CDD" id="cd05271">
    <property type="entry name" value="NDUFA9_like_SDR_a"/>
    <property type="match status" value="1"/>
</dbReference>
<proteinExistence type="predicted"/>
<dbReference type="InterPro" id="IPR036291">
    <property type="entry name" value="NAD(P)-bd_dom_sf"/>
</dbReference>
<reference evidence="2 3" key="1">
    <citation type="journal article" date="2019" name="Int. J. Syst. Evol. Microbiol.">
        <title>The Global Catalogue of Microorganisms (GCM) 10K type strain sequencing project: providing services to taxonomists for standard genome sequencing and annotation.</title>
        <authorList>
            <consortium name="The Broad Institute Genomics Platform"/>
            <consortium name="The Broad Institute Genome Sequencing Center for Infectious Disease"/>
            <person name="Wu L."/>
            <person name="Ma J."/>
        </authorList>
    </citation>
    <scope>NUCLEOTIDE SEQUENCE [LARGE SCALE GENOMIC DNA]</scope>
    <source>
        <strain evidence="2 3">CGMCC 1.12285</strain>
    </source>
</reference>
<dbReference type="PANTHER" id="PTHR12126:SF11">
    <property type="entry name" value="NADH DEHYDROGENASE [UBIQUINONE] 1 ALPHA SUBCOMPLEX SUBUNIT 9, MITOCHONDRIAL"/>
    <property type="match status" value="1"/>
</dbReference>
<feature type="domain" description="NAD(P)-binding" evidence="1">
    <location>
        <begin position="7"/>
        <end position="149"/>
    </location>
</feature>
<dbReference type="SUPFAM" id="SSF51735">
    <property type="entry name" value="NAD(P)-binding Rossmann-fold domains"/>
    <property type="match status" value="1"/>
</dbReference>
<dbReference type="PANTHER" id="PTHR12126">
    <property type="entry name" value="NADH-UBIQUINONE OXIDOREDUCTASE 39 KDA SUBUNIT-RELATED"/>
    <property type="match status" value="1"/>
</dbReference>
<dbReference type="Proteomes" id="UP001597111">
    <property type="component" value="Unassembled WGS sequence"/>
</dbReference>
<dbReference type="Pfam" id="PF13460">
    <property type="entry name" value="NAD_binding_10"/>
    <property type="match status" value="1"/>
</dbReference>
<dbReference type="InterPro" id="IPR016040">
    <property type="entry name" value="NAD(P)-bd_dom"/>
</dbReference>
<dbReference type="AlphaFoldDB" id="A0ABD6B5Z8"/>
<keyword evidence="3" id="KW-1185">Reference proteome</keyword>
<protein>
    <submittedName>
        <fullName evidence="2">Complex I NDUFA9 subunit family protein</fullName>
    </submittedName>
</protein>
<comment type="caution">
    <text evidence="2">The sequence shown here is derived from an EMBL/GenBank/DDBJ whole genome shotgun (WGS) entry which is preliminary data.</text>
</comment>
<organism evidence="2 3">
    <name type="scientific">Halolamina salina</name>
    <dbReference type="NCBI Taxonomy" id="1220023"/>
    <lineage>
        <taxon>Archaea</taxon>
        <taxon>Methanobacteriati</taxon>
        <taxon>Methanobacteriota</taxon>
        <taxon>Stenosarchaea group</taxon>
        <taxon>Halobacteria</taxon>
        <taxon>Halobacteriales</taxon>
        <taxon>Haloferacaceae</taxon>
    </lineage>
</organism>
<evidence type="ECO:0000313" key="3">
    <source>
        <dbReference type="Proteomes" id="UP001597111"/>
    </source>
</evidence>
<sequence length="294" mass="31202">MEILVAGGDGFIGRPLCTELVERGHDVTAMSRSEPEESLPDGVSHATGDVTDYDSIESAVDGHDAVVNLVALSPLFTPSGGEGKHFEVHLEGTKNLVAAAEEAGADRFLQQSALGADPDGPTHYIRAKGQAEAVVRDSDLDWTITRPSVVFGEGGEFVKFTKLLAPPYITPLPGGGKTRFQPIHVGDLVPMLADAVLEDNHVGETYDIGGPEKLTMAEVARLGHRADGRGVNVLPIPMSLSKIGLSALDYVPGFPFGSDQYRSLQMDNTVDDNDVSAFGVDEEDLTTLSSFLDG</sequence>
<dbReference type="InterPro" id="IPR051207">
    <property type="entry name" value="ComplexI_NDUFA9_subunit"/>
</dbReference>
<name>A0ABD6B5Z8_9EURY</name>
<dbReference type="RefSeq" id="WP_379730526.1">
    <property type="nucleotide sequence ID" value="NZ_JBHSWZ010000007.1"/>
</dbReference>
<gene>
    <name evidence="2" type="ORF">ACFR9S_08745</name>
</gene>
<dbReference type="Gene3D" id="3.40.50.720">
    <property type="entry name" value="NAD(P)-binding Rossmann-like Domain"/>
    <property type="match status" value="1"/>
</dbReference>
<dbReference type="EMBL" id="JBHUDH010000092">
    <property type="protein sequence ID" value="MFD1526386.1"/>
    <property type="molecule type" value="Genomic_DNA"/>
</dbReference>
<evidence type="ECO:0000259" key="1">
    <source>
        <dbReference type="Pfam" id="PF13460"/>
    </source>
</evidence>
<evidence type="ECO:0000313" key="2">
    <source>
        <dbReference type="EMBL" id="MFD1526386.1"/>
    </source>
</evidence>